<sequence>MDFNLQFKIIFGIIVIIILGSIQYTLNKMLYELRKIIRYLSSVDDD</sequence>
<dbReference type="EMBL" id="WSFT01000044">
    <property type="protein sequence ID" value="MBS4539225.1"/>
    <property type="molecule type" value="Genomic_DNA"/>
</dbReference>
<organism evidence="2 3">
    <name type="scientific">Anaeromonas frigoriresistens</name>
    <dbReference type="NCBI Taxonomy" id="2683708"/>
    <lineage>
        <taxon>Bacteria</taxon>
        <taxon>Bacillati</taxon>
        <taxon>Bacillota</taxon>
        <taxon>Tissierellia</taxon>
        <taxon>Tissierellales</taxon>
        <taxon>Thermohalobacteraceae</taxon>
        <taxon>Anaeromonas</taxon>
    </lineage>
</organism>
<keyword evidence="1" id="KW-1133">Transmembrane helix</keyword>
<keyword evidence="1" id="KW-0472">Membrane</keyword>
<keyword evidence="3" id="KW-1185">Reference proteome</keyword>
<name>A0A942Z9V6_9FIRM</name>
<evidence type="ECO:0000313" key="2">
    <source>
        <dbReference type="EMBL" id="MBS4539225.1"/>
    </source>
</evidence>
<evidence type="ECO:0000256" key="1">
    <source>
        <dbReference type="SAM" id="Phobius"/>
    </source>
</evidence>
<gene>
    <name evidence="2" type="ORF">GOQ27_12185</name>
</gene>
<dbReference type="AlphaFoldDB" id="A0A942Z9V6"/>
<proteinExistence type="predicted"/>
<dbReference type="Proteomes" id="UP000724672">
    <property type="component" value="Unassembled WGS sequence"/>
</dbReference>
<keyword evidence="1" id="KW-0812">Transmembrane</keyword>
<feature type="transmembrane region" description="Helical" evidence="1">
    <location>
        <begin position="6"/>
        <end position="26"/>
    </location>
</feature>
<protein>
    <submittedName>
        <fullName evidence="2">Uncharacterized protein</fullName>
    </submittedName>
</protein>
<dbReference type="RefSeq" id="WP_203367148.1">
    <property type="nucleotide sequence ID" value="NZ_WSFT01000044.1"/>
</dbReference>
<accession>A0A942Z9V6</accession>
<comment type="caution">
    <text evidence="2">The sequence shown here is derived from an EMBL/GenBank/DDBJ whole genome shotgun (WGS) entry which is preliminary data.</text>
</comment>
<reference evidence="2" key="1">
    <citation type="submission" date="2019-12" db="EMBL/GenBank/DDBJ databases">
        <title>Clostridiaceae gen. nov. sp. nov., isolated from sediment in Xinjiang, China.</title>
        <authorList>
            <person name="Zhang R."/>
        </authorList>
    </citation>
    <scope>NUCLEOTIDE SEQUENCE</scope>
    <source>
        <strain evidence="2">D2Q-11</strain>
    </source>
</reference>
<evidence type="ECO:0000313" key="3">
    <source>
        <dbReference type="Proteomes" id="UP000724672"/>
    </source>
</evidence>